<keyword evidence="8" id="KW-1185">Reference proteome</keyword>
<evidence type="ECO:0000313" key="8">
    <source>
        <dbReference type="Proteomes" id="UP000677413"/>
    </source>
</evidence>
<dbReference type="AlphaFoldDB" id="A0A941BEJ2"/>
<reference evidence="7 8" key="1">
    <citation type="submission" date="2021-04" db="EMBL/GenBank/DDBJ databases">
        <authorList>
            <person name="Tang X."/>
            <person name="Zhou X."/>
            <person name="Chen X."/>
            <person name="Cernava T."/>
            <person name="Zhang C."/>
        </authorList>
    </citation>
    <scope>NUCLEOTIDE SEQUENCE [LARGE SCALE GENOMIC DNA]</scope>
    <source>
        <strain evidence="7 8">BH-SS-21</strain>
    </source>
</reference>
<evidence type="ECO:0000256" key="1">
    <source>
        <dbReference type="ARBA" id="ARBA00023015"/>
    </source>
</evidence>
<evidence type="ECO:0000259" key="6">
    <source>
        <dbReference type="PROSITE" id="PS50977"/>
    </source>
</evidence>
<evidence type="ECO:0000313" key="7">
    <source>
        <dbReference type="EMBL" id="MBQ0850634.1"/>
    </source>
</evidence>
<dbReference type="Gene3D" id="1.10.357.10">
    <property type="entry name" value="Tetracycline Repressor, domain 2"/>
    <property type="match status" value="1"/>
</dbReference>
<dbReference type="GO" id="GO:0000976">
    <property type="term" value="F:transcription cis-regulatory region binding"/>
    <property type="evidence" value="ECO:0007669"/>
    <property type="project" value="TreeGrafter"/>
</dbReference>
<dbReference type="PROSITE" id="PS50977">
    <property type="entry name" value="HTH_TETR_2"/>
    <property type="match status" value="1"/>
</dbReference>
<name>A0A941BEJ2_9ACTN</name>
<dbReference type="InterPro" id="IPR001647">
    <property type="entry name" value="HTH_TetR"/>
</dbReference>
<evidence type="ECO:0000256" key="4">
    <source>
        <dbReference type="PROSITE-ProRule" id="PRU00335"/>
    </source>
</evidence>
<dbReference type="SUPFAM" id="SSF48498">
    <property type="entry name" value="Tetracyclin repressor-like, C-terminal domain"/>
    <property type="match status" value="1"/>
</dbReference>
<feature type="DNA-binding region" description="H-T-H motif" evidence="4">
    <location>
        <begin position="24"/>
        <end position="43"/>
    </location>
</feature>
<organism evidence="7 8">
    <name type="scientific">Streptomyces liliiviolaceus</name>
    <dbReference type="NCBI Taxonomy" id="2823109"/>
    <lineage>
        <taxon>Bacteria</taxon>
        <taxon>Bacillati</taxon>
        <taxon>Actinomycetota</taxon>
        <taxon>Actinomycetes</taxon>
        <taxon>Kitasatosporales</taxon>
        <taxon>Streptomycetaceae</taxon>
        <taxon>Streptomyces</taxon>
    </lineage>
</organism>
<dbReference type="Pfam" id="PF13305">
    <property type="entry name" value="TetR_C_33"/>
    <property type="match status" value="1"/>
</dbReference>
<gene>
    <name evidence="7" type="ORF">J8N05_20935</name>
</gene>
<dbReference type="PRINTS" id="PR00455">
    <property type="entry name" value="HTHTETR"/>
</dbReference>
<evidence type="ECO:0000256" key="5">
    <source>
        <dbReference type="SAM" id="MobiDB-lite"/>
    </source>
</evidence>
<keyword evidence="2 4" id="KW-0238">DNA-binding</keyword>
<dbReference type="InterPro" id="IPR050109">
    <property type="entry name" value="HTH-type_TetR-like_transc_reg"/>
</dbReference>
<evidence type="ECO:0000256" key="3">
    <source>
        <dbReference type="ARBA" id="ARBA00023163"/>
    </source>
</evidence>
<proteinExistence type="predicted"/>
<dbReference type="RefSeq" id="WP_210884881.1">
    <property type="nucleotide sequence ID" value="NZ_JAGPYQ010000001.1"/>
</dbReference>
<dbReference type="InterPro" id="IPR009057">
    <property type="entry name" value="Homeodomain-like_sf"/>
</dbReference>
<evidence type="ECO:0000256" key="2">
    <source>
        <dbReference type="ARBA" id="ARBA00023125"/>
    </source>
</evidence>
<feature type="region of interest" description="Disordered" evidence="5">
    <location>
        <begin position="186"/>
        <end position="210"/>
    </location>
</feature>
<dbReference type="PANTHER" id="PTHR30055">
    <property type="entry name" value="HTH-TYPE TRANSCRIPTIONAL REGULATOR RUTR"/>
    <property type="match status" value="1"/>
</dbReference>
<dbReference type="SUPFAM" id="SSF46689">
    <property type="entry name" value="Homeodomain-like"/>
    <property type="match status" value="1"/>
</dbReference>
<feature type="compositionally biased region" description="Low complexity" evidence="5">
    <location>
        <begin position="194"/>
        <end position="204"/>
    </location>
</feature>
<sequence length="210" mass="22095">MSTAQRLVAAAAELLDEGGQAAVTLRAVGSATEVSHNAPYKHFTSRDDLLAAVAAADFTAIAESWRTIGESSLDPVERLLDALDVVIRFSVDHPARYRLLFGTPDVAAQGGTLGEAAETALQVFSNIVVDCQKTGALPASSSNNLGIIIFATAHGLIDADASGRLRSRSGWTDVRAGLRFLIGLLQDQPPGHTSPPTTLSDTSTQETREV</sequence>
<feature type="domain" description="HTH tetR-type" evidence="6">
    <location>
        <begin position="1"/>
        <end position="61"/>
    </location>
</feature>
<protein>
    <submittedName>
        <fullName evidence="7">TetR/AcrR family transcriptional regulator</fullName>
    </submittedName>
</protein>
<dbReference type="EMBL" id="JAGPYQ010000001">
    <property type="protein sequence ID" value="MBQ0850634.1"/>
    <property type="molecule type" value="Genomic_DNA"/>
</dbReference>
<dbReference type="PANTHER" id="PTHR30055:SF234">
    <property type="entry name" value="HTH-TYPE TRANSCRIPTIONAL REGULATOR BETI"/>
    <property type="match status" value="1"/>
</dbReference>
<keyword evidence="3" id="KW-0804">Transcription</keyword>
<accession>A0A941BEJ2</accession>
<dbReference type="GO" id="GO:0003700">
    <property type="term" value="F:DNA-binding transcription factor activity"/>
    <property type="evidence" value="ECO:0007669"/>
    <property type="project" value="TreeGrafter"/>
</dbReference>
<dbReference type="Proteomes" id="UP000677413">
    <property type="component" value="Unassembled WGS sequence"/>
</dbReference>
<dbReference type="InterPro" id="IPR036271">
    <property type="entry name" value="Tet_transcr_reg_TetR-rel_C_sf"/>
</dbReference>
<comment type="caution">
    <text evidence="7">The sequence shown here is derived from an EMBL/GenBank/DDBJ whole genome shotgun (WGS) entry which is preliminary data.</text>
</comment>
<dbReference type="Pfam" id="PF00440">
    <property type="entry name" value="TetR_N"/>
    <property type="match status" value="1"/>
</dbReference>
<keyword evidence="1" id="KW-0805">Transcription regulation</keyword>
<dbReference type="InterPro" id="IPR025996">
    <property type="entry name" value="MT1864/Rv1816-like_C"/>
</dbReference>